<comment type="caution">
    <text evidence="2">The sequence shown here is derived from an EMBL/GenBank/DDBJ whole genome shotgun (WGS) entry which is preliminary data.</text>
</comment>
<name>A0ABQ5MEQ4_9FLAO</name>
<dbReference type="Proteomes" id="UP001143543">
    <property type="component" value="Unassembled WGS sequence"/>
</dbReference>
<evidence type="ECO:0000256" key="1">
    <source>
        <dbReference type="SAM" id="SignalP"/>
    </source>
</evidence>
<keyword evidence="3" id="KW-1185">Reference proteome</keyword>
<organism evidence="2 3">
    <name type="scientific">Neptunitalea lumnitzerae</name>
    <dbReference type="NCBI Taxonomy" id="2965509"/>
    <lineage>
        <taxon>Bacteria</taxon>
        <taxon>Pseudomonadati</taxon>
        <taxon>Bacteroidota</taxon>
        <taxon>Flavobacteriia</taxon>
        <taxon>Flavobacteriales</taxon>
        <taxon>Flavobacteriaceae</taxon>
        <taxon>Neptunitalea</taxon>
    </lineage>
</organism>
<evidence type="ECO:0000313" key="2">
    <source>
        <dbReference type="EMBL" id="GLB47863.1"/>
    </source>
</evidence>
<gene>
    <name evidence="2" type="ORF">Y10_02310</name>
</gene>
<feature type="chain" id="PRO_5046850417" description="DUF3575 domain-containing protein" evidence="1">
    <location>
        <begin position="21"/>
        <end position="198"/>
    </location>
</feature>
<protein>
    <recommendedName>
        <fullName evidence="4">DUF3575 domain-containing protein</fullName>
    </recommendedName>
</protein>
<accession>A0ABQ5MEQ4</accession>
<dbReference type="RefSeq" id="WP_281763527.1">
    <property type="nucleotide sequence ID" value="NZ_BRVO01000001.1"/>
</dbReference>
<evidence type="ECO:0000313" key="3">
    <source>
        <dbReference type="Proteomes" id="UP001143543"/>
    </source>
</evidence>
<reference evidence="2" key="1">
    <citation type="submission" date="2022-07" db="EMBL/GenBank/DDBJ databases">
        <title>Taxonomy of Novel Oxalotrophic and Methylotrophic Bacteria.</title>
        <authorList>
            <person name="Sahin N."/>
            <person name="Tani A."/>
        </authorList>
    </citation>
    <scope>NUCLEOTIDE SEQUENCE</scope>
    <source>
        <strain evidence="2">Y10</strain>
    </source>
</reference>
<feature type="signal peptide" evidence="1">
    <location>
        <begin position="1"/>
        <end position="20"/>
    </location>
</feature>
<proteinExistence type="predicted"/>
<sequence length="198" mass="22554">MKKWMFMTLVALLSSHIAIAQNENLEKSIWGIQLDTGLDFYNETRLANNLSLRAEAGVAMTVSNEFLFLIVPSGLVPKVALESRYYTNFGRRQKLGKNTAGNSANFIYARDEYRADWFEIPFDEPLTYANSNVFSFGYGLHRQYGDHFSLGITIGLSYISFTGDIDPDFFNDYVPIIAFKSEQDSWALDNGITLSYRF</sequence>
<dbReference type="EMBL" id="BRVO01000001">
    <property type="protein sequence ID" value="GLB47863.1"/>
    <property type="molecule type" value="Genomic_DNA"/>
</dbReference>
<keyword evidence="1" id="KW-0732">Signal</keyword>
<evidence type="ECO:0008006" key="4">
    <source>
        <dbReference type="Google" id="ProtNLM"/>
    </source>
</evidence>